<evidence type="ECO:0000313" key="1">
    <source>
        <dbReference type="Proteomes" id="UP000887580"/>
    </source>
</evidence>
<proteinExistence type="predicted"/>
<evidence type="ECO:0000313" key="2">
    <source>
        <dbReference type="WBParaSite" id="PS1159_v2.g18020.t1"/>
    </source>
</evidence>
<dbReference type="Proteomes" id="UP000887580">
    <property type="component" value="Unplaced"/>
</dbReference>
<reference evidence="2" key="1">
    <citation type="submission" date="2022-11" db="UniProtKB">
        <authorList>
            <consortium name="WormBaseParasite"/>
        </authorList>
    </citation>
    <scope>IDENTIFICATION</scope>
</reference>
<accession>A0AC35FIV5</accession>
<dbReference type="WBParaSite" id="PS1159_v2.g18020.t1">
    <property type="protein sequence ID" value="PS1159_v2.g18020.t1"/>
    <property type="gene ID" value="PS1159_v2.g18020"/>
</dbReference>
<protein>
    <submittedName>
        <fullName evidence="2">Uncharacterized protein</fullName>
    </submittedName>
</protein>
<sequence length="398" mass="46081">MVFHVGIDGGFEGYVAAYNDITKETIKFKTDGIIWNDESISNVNKICEKIQATLVGEFGYACIFIPGYYTENERKEFMNNVKRIEFKKVFIINSLTKIYMECNINLKEKSKVDDIFWIFAEYDLVIYEKTKILSKIIKIFYNPQEFDAGQPLPLEKTIALPVKSILNIMFWAVGECYYPEMKITPKMLKIREVSFVLKIDKNFIVSYYFVVDTLESPQRRVKNLYKQTFNIPHKVLIDNLNTNAVGIDLGMTRCCVAVNRTNGIELVAIDNDNRQLPSYVSFKEKDPICGQMVINQLEFYANESVFDIKRIIGRTIDEIEIHSSWPFEVIKNDKDKPMLRVHGYKSSIVKHPEEVTAILLKHTKQKVEEFQGKIMDEVVITIPAGFNQNQKNCHTCCS</sequence>
<name>A0AC35FIV5_9BILA</name>
<organism evidence="1 2">
    <name type="scientific">Panagrolaimus sp. PS1159</name>
    <dbReference type="NCBI Taxonomy" id="55785"/>
    <lineage>
        <taxon>Eukaryota</taxon>
        <taxon>Metazoa</taxon>
        <taxon>Ecdysozoa</taxon>
        <taxon>Nematoda</taxon>
        <taxon>Chromadorea</taxon>
        <taxon>Rhabditida</taxon>
        <taxon>Tylenchina</taxon>
        <taxon>Panagrolaimomorpha</taxon>
        <taxon>Panagrolaimoidea</taxon>
        <taxon>Panagrolaimidae</taxon>
        <taxon>Panagrolaimus</taxon>
    </lineage>
</organism>